<dbReference type="NCBIfam" id="NF010922">
    <property type="entry name" value="PRK14342.1"/>
    <property type="match status" value="1"/>
</dbReference>
<dbReference type="InterPro" id="IPR004143">
    <property type="entry name" value="BPL_LPL_catalytic"/>
</dbReference>
<dbReference type="InterPro" id="IPR045864">
    <property type="entry name" value="aa-tRNA-synth_II/BPL/LPL"/>
</dbReference>
<dbReference type="InterPro" id="IPR020605">
    <property type="entry name" value="Octanoyltransferase_CS"/>
</dbReference>
<evidence type="ECO:0000259" key="6">
    <source>
        <dbReference type="PROSITE" id="PS51733"/>
    </source>
</evidence>
<feature type="binding site" evidence="5">
    <location>
        <begin position="150"/>
        <end position="152"/>
    </location>
    <ligand>
        <name>substrate</name>
    </ligand>
</feature>
<dbReference type="GO" id="GO:0033819">
    <property type="term" value="F:lipoyl(octanoyl) transferase activity"/>
    <property type="evidence" value="ECO:0007669"/>
    <property type="project" value="UniProtKB-EC"/>
</dbReference>
<dbReference type="HAMAP" id="MF_00013">
    <property type="entry name" value="LipB"/>
    <property type="match status" value="1"/>
</dbReference>
<dbReference type="Gene3D" id="3.30.930.10">
    <property type="entry name" value="Bira Bifunctional Protein, Domain 2"/>
    <property type="match status" value="1"/>
</dbReference>
<keyword evidence="2 5" id="KW-0808">Transferase</keyword>
<comment type="subcellular location">
    <subcellularLocation>
        <location evidence="5">Cytoplasm</location>
    </subcellularLocation>
</comment>
<dbReference type="Proteomes" id="UP001163739">
    <property type="component" value="Chromosome"/>
</dbReference>
<comment type="miscellaneous">
    <text evidence="5">In the reaction, the free carboxyl group of octanoic acid is attached via an amide linkage to the epsilon-amino group of a specific lysine residue of lipoyl domains of lipoate-dependent enzymes.</text>
</comment>
<dbReference type="EC" id="2.3.1.181" evidence="5"/>
<name>A0ABY6N0F8_9ALTE</name>
<keyword evidence="5" id="KW-0963">Cytoplasm</keyword>
<evidence type="ECO:0000256" key="5">
    <source>
        <dbReference type="HAMAP-Rule" id="MF_00013"/>
    </source>
</evidence>
<comment type="pathway">
    <text evidence="1 5">Protein modification; protein lipoylation via endogenous pathway; protein N(6)-(lipoyl)lysine from octanoyl-[acyl-carrier-protein]: step 1/2.</text>
</comment>
<comment type="similarity">
    <text evidence="5">Belongs to the LipB family.</text>
</comment>
<feature type="binding site" evidence="5">
    <location>
        <begin position="83"/>
        <end position="90"/>
    </location>
    <ligand>
        <name>substrate</name>
    </ligand>
</feature>
<feature type="binding site" evidence="5">
    <location>
        <begin position="163"/>
        <end position="165"/>
    </location>
    <ligand>
        <name>substrate</name>
    </ligand>
</feature>
<comment type="catalytic activity">
    <reaction evidence="5">
        <text>octanoyl-[ACP] + L-lysyl-[protein] = N(6)-octanoyl-L-lysyl-[protein] + holo-[ACP] + H(+)</text>
        <dbReference type="Rhea" id="RHEA:17665"/>
        <dbReference type="Rhea" id="RHEA-COMP:9636"/>
        <dbReference type="Rhea" id="RHEA-COMP:9685"/>
        <dbReference type="Rhea" id="RHEA-COMP:9752"/>
        <dbReference type="Rhea" id="RHEA-COMP:9928"/>
        <dbReference type="ChEBI" id="CHEBI:15378"/>
        <dbReference type="ChEBI" id="CHEBI:29969"/>
        <dbReference type="ChEBI" id="CHEBI:64479"/>
        <dbReference type="ChEBI" id="CHEBI:78463"/>
        <dbReference type="ChEBI" id="CHEBI:78809"/>
        <dbReference type="EC" id="2.3.1.181"/>
    </reaction>
</comment>
<accession>A0ABY6N0F8</accession>
<dbReference type="PROSITE" id="PS51733">
    <property type="entry name" value="BPL_LPL_CATALYTIC"/>
    <property type="match status" value="1"/>
</dbReference>
<organism evidence="7 8">
    <name type="scientific">Alkalimarinus alittae</name>
    <dbReference type="NCBI Taxonomy" id="2961619"/>
    <lineage>
        <taxon>Bacteria</taxon>
        <taxon>Pseudomonadati</taxon>
        <taxon>Pseudomonadota</taxon>
        <taxon>Gammaproteobacteria</taxon>
        <taxon>Alteromonadales</taxon>
        <taxon>Alteromonadaceae</taxon>
        <taxon>Alkalimarinus</taxon>
    </lineage>
</organism>
<dbReference type="PROSITE" id="PS01313">
    <property type="entry name" value="LIPB"/>
    <property type="match status" value="1"/>
</dbReference>
<dbReference type="InterPro" id="IPR000544">
    <property type="entry name" value="Octanoyltransferase"/>
</dbReference>
<dbReference type="RefSeq" id="WP_265047004.1">
    <property type="nucleotide sequence ID" value="NZ_CP100390.1"/>
</dbReference>
<keyword evidence="3 5" id="KW-0012">Acyltransferase</keyword>
<dbReference type="SUPFAM" id="SSF55681">
    <property type="entry name" value="Class II aaRS and biotin synthetases"/>
    <property type="match status" value="1"/>
</dbReference>
<proteinExistence type="inferred from homology"/>
<dbReference type="PANTHER" id="PTHR10993:SF7">
    <property type="entry name" value="LIPOYLTRANSFERASE 2, MITOCHONDRIAL-RELATED"/>
    <property type="match status" value="1"/>
</dbReference>
<dbReference type="CDD" id="cd16444">
    <property type="entry name" value="LipB"/>
    <property type="match status" value="1"/>
</dbReference>
<sequence>MSSDALDQPPQPNAKQSLIVRSLGVVNYTPVWEAMKSFTDDRNDETNDEIWLLQHPPVFTQGQAGKAEHVLYPGDIPVVQVDRGGQVTYHGPGQLIAYIMVDIKRRNMGARALVSLIEQAIVDTLLLYGVKAAARPDAPGVYVGEAKIASLGLRIRKGRSFHGLSINIDMDLEPFSRINPCGYQGMEIVQLSALSKRDAIDEVQPSSLQGQALIDHVAGILQSKLATAFGYESVNHSHQLPEF</sequence>
<dbReference type="NCBIfam" id="TIGR00214">
    <property type="entry name" value="lipB"/>
    <property type="match status" value="1"/>
</dbReference>
<feature type="active site" description="Acyl-thioester intermediate" evidence="5">
    <location>
        <position position="181"/>
    </location>
</feature>
<dbReference type="PANTHER" id="PTHR10993">
    <property type="entry name" value="OCTANOYLTRANSFERASE"/>
    <property type="match status" value="1"/>
</dbReference>
<dbReference type="EMBL" id="CP100390">
    <property type="protein sequence ID" value="UZE95515.1"/>
    <property type="molecule type" value="Genomic_DNA"/>
</dbReference>
<gene>
    <name evidence="5 7" type="primary">lipB</name>
    <name evidence="7" type="ORF">NKI27_15810</name>
</gene>
<evidence type="ECO:0000256" key="4">
    <source>
        <dbReference type="ARBA" id="ARBA00024732"/>
    </source>
</evidence>
<keyword evidence="8" id="KW-1185">Reference proteome</keyword>
<protein>
    <recommendedName>
        <fullName evidence="5">Octanoyltransferase</fullName>
        <ecNumber evidence="5">2.3.1.181</ecNumber>
    </recommendedName>
    <alternativeName>
        <fullName evidence="5">Lipoate-protein ligase B</fullName>
    </alternativeName>
    <alternativeName>
        <fullName evidence="5">Lipoyl/octanoyl transferase</fullName>
    </alternativeName>
    <alternativeName>
        <fullName evidence="5">Octanoyl-[acyl-carrier-protein]-protein N-octanoyltransferase</fullName>
    </alternativeName>
</protein>
<dbReference type="Pfam" id="PF21948">
    <property type="entry name" value="LplA-B_cat"/>
    <property type="match status" value="1"/>
</dbReference>
<evidence type="ECO:0000313" key="7">
    <source>
        <dbReference type="EMBL" id="UZE95515.1"/>
    </source>
</evidence>
<comment type="function">
    <text evidence="4 5">Catalyzes the transfer of endogenously produced octanoic acid from octanoyl-acyl-carrier-protein onto the lipoyl domains of lipoate-dependent enzymes. Lipoyl-ACP can also act as a substrate although octanoyl-ACP is likely to be the physiological substrate.</text>
</comment>
<evidence type="ECO:0000256" key="2">
    <source>
        <dbReference type="ARBA" id="ARBA00022679"/>
    </source>
</evidence>
<evidence type="ECO:0000256" key="3">
    <source>
        <dbReference type="ARBA" id="ARBA00023315"/>
    </source>
</evidence>
<feature type="site" description="Lowers pKa of active site Cys" evidence="5">
    <location>
        <position position="147"/>
    </location>
</feature>
<reference evidence="7" key="1">
    <citation type="submission" date="2022-06" db="EMBL/GenBank/DDBJ databases">
        <title>Alkalimarinus sp. nov., isolated from gut of a Alitta virens.</title>
        <authorList>
            <person name="Yang A.I."/>
            <person name="Shin N.-R."/>
        </authorList>
    </citation>
    <scope>NUCLEOTIDE SEQUENCE</scope>
    <source>
        <strain evidence="7">A2M4</strain>
    </source>
</reference>
<evidence type="ECO:0000313" key="8">
    <source>
        <dbReference type="Proteomes" id="UP001163739"/>
    </source>
</evidence>
<feature type="domain" description="BPL/LPL catalytic" evidence="6">
    <location>
        <begin position="44"/>
        <end position="219"/>
    </location>
</feature>
<evidence type="ECO:0000256" key="1">
    <source>
        <dbReference type="ARBA" id="ARBA00004821"/>
    </source>
</evidence>